<dbReference type="Proteomes" id="UP000676336">
    <property type="component" value="Unassembled WGS sequence"/>
</dbReference>
<feature type="non-terminal residue" evidence="2">
    <location>
        <position position="1"/>
    </location>
</feature>
<organism evidence="2 3">
    <name type="scientific">Rotaria magnacalcarata</name>
    <dbReference type="NCBI Taxonomy" id="392030"/>
    <lineage>
        <taxon>Eukaryota</taxon>
        <taxon>Metazoa</taxon>
        <taxon>Spiralia</taxon>
        <taxon>Gnathifera</taxon>
        <taxon>Rotifera</taxon>
        <taxon>Eurotatoria</taxon>
        <taxon>Bdelloidea</taxon>
        <taxon>Philodinida</taxon>
        <taxon>Philodinidae</taxon>
        <taxon>Rotaria</taxon>
    </lineage>
</organism>
<dbReference type="AlphaFoldDB" id="A0A8S3AI62"/>
<accession>A0A8S3AI62</accession>
<dbReference type="EMBL" id="CAJOBI010121937">
    <property type="protein sequence ID" value="CAF4682610.1"/>
    <property type="molecule type" value="Genomic_DNA"/>
</dbReference>
<evidence type="ECO:0000313" key="1">
    <source>
        <dbReference type="EMBL" id="CAF4682610.1"/>
    </source>
</evidence>
<proteinExistence type="predicted"/>
<protein>
    <submittedName>
        <fullName evidence="2">Uncharacterized protein</fullName>
    </submittedName>
</protein>
<gene>
    <name evidence="2" type="ORF">GIL414_LOCUS43416</name>
    <name evidence="1" type="ORF">SMN809_LOCUS42341</name>
</gene>
<dbReference type="EMBL" id="CAJOBJ010128369">
    <property type="protein sequence ID" value="CAF4710120.1"/>
    <property type="molecule type" value="Genomic_DNA"/>
</dbReference>
<reference evidence="2" key="1">
    <citation type="submission" date="2021-02" db="EMBL/GenBank/DDBJ databases">
        <authorList>
            <person name="Nowell W R."/>
        </authorList>
    </citation>
    <scope>NUCLEOTIDE SEQUENCE</scope>
</reference>
<sequence length="76" mass="8499">FNSITQSIHIEKQELTNNNLANIKNSPIAFRPIISKVLSRNVLSATNDSISQLLHSSPLLLNNDQRDYSATYQSLS</sequence>
<name>A0A8S3AI62_9BILA</name>
<comment type="caution">
    <text evidence="2">The sequence shown here is derived from an EMBL/GenBank/DDBJ whole genome shotgun (WGS) entry which is preliminary data.</text>
</comment>
<evidence type="ECO:0000313" key="3">
    <source>
        <dbReference type="Proteomes" id="UP000681720"/>
    </source>
</evidence>
<dbReference type="Proteomes" id="UP000681720">
    <property type="component" value="Unassembled WGS sequence"/>
</dbReference>
<evidence type="ECO:0000313" key="2">
    <source>
        <dbReference type="EMBL" id="CAF4710120.1"/>
    </source>
</evidence>